<dbReference type="Proteomes" id="UP000032534">
    <property type="component" value="Unassembled WGS sequence"/>
</dbReference>
<dbReference type="AlphaFoldDB" id="A0A0D7X1Q6"/>
<organism evidence="1 2">
    <name type="scientific">Paenibacillus terrae</name>
    <dbReference type="NCBI Taxonomy" id="159743"/>
    <lineage>
        <taxon>Bacteria</taxon>
        <taxon>Bacillati</taxon>
        <taxon>Bacillota</taxon>
        <taxon>Bacilli</taxon>
        <taxon>Bacillales</taxon>
        <taxon>Paenibacillaceae</taxon>
        <taxon>Paenibacillus</taxon>
    </lineage>
</organism>
<dbReference type="OrthoDB" id="9803343at2"/>
<keyword evidence="2" id="KW-1185">Reference proteome</keyword>
<dbReference type="PATRIC" id="fig|159743.3.peg.2753"/>
<comment type="caution">
    <text evidence="1">The sequence shown here is derived from an EMBL/GenBank/DDBJ whole genome shotgun (WGS) entry which is preliminary data.</text>
</comment>
<sequence>MKNTGMIRSLDTLFRIVIPKEMRVTMNLEVGDGIEFLVDDEGSFFGLQKYVGTSCKLCGSIERLTYFKGKLLCTNCITELKGNIGISTIPLPKIKEPRQREKRTYQPTQNLIEKLRELMREHPNAKQSEYAKWIGVSQGRISQLKKLL</sequence>
<protein>
    <submittedName>
        <fullName evidence="1">Regulator</fullName>
    </submittedName>
</protein>
<dbReference type="SUPFAM" id="SSF89447">
    <property type="entry name" value="AbrB/MazE/MraZ-like"/>
    <property type="match status" value="1"/>
</dbReference>
<name>A0A0D7X1Q6_9BACL</name>
<dbReference type="EMBL" id="JTHP01000021">
    <property type="protein sequence ID" value="KJD45321.1"/>
    <property type="molecule type" value="Genomic_DNA"/>
</dbReference>
<gene>
    <name evidence="1" type="ORF">QD47_12340</name>
</gene>
<evidence type="ECO:0000313" key="1">
    <source>
        <dbReference type="EMBL" id="KJD45321.1"/>
    </source>
</evidence>
<evidence type="ECO:0000313" key="2">
    <source>
        <dbReference type="Proteomes" id="UP000032534"/>
    </source>
</evidence>
<dbReference type="RefSeq" id="WP_044646406.1">
    <property type="nucleotide sequence ID" value="NZ_JTHP01000021.1"/>
</dbReference>
<accession>A0A0D7X1Q6</accession>
<dbReference type="Gene3D" id="2.10.260.10">
    <property type="match status" value="1"/>
</dbReference>
<proteinExistence type="predicted"/>
<reference evidence="1 2" key="1">
    <citation type="submission" date="2014-11" db="EMBL/GenBank/DDBJ databases">
        <title>Draft Genome Sequences of Paenibacillus polymyxa NRRL B-30509 and Paenibacillus terrae NRRL B-30644, Strains from a Poultry Environment that Produce Tridecaptin A and Paenicidins.</title>
        <authorList>
            <person name="van Belkum M.J."/>
            <person name="Lohans C.T."/>
            <person name="Vederas J.C."/>
        </authorList>
    </citation>
    <scope>NUCLEOTIDE SEQUENCE [LARGE SCALE GENOMIC DNA]</scope>
    <source>
        <strain evidence="1 2">NRRL B-30644</strain>
    </source>
</reference>
<dbReference type="InterPro" id="IPR037914">
    <property type="entry name" value="SpoVT-AbrB_sf"/>
</dbReference>